<evidence type="ECO:0000256" key="4">
    <source>
        <dbReference type="ARBA" id="ARBA00023136"/>
    </source>
</evidence>
<feature type="transmembrane region" description="Helical" evidence="5">
    <location>
        <begin position="165"/>
        <end position="184"/>
    </location>
</feature>
<dbReference type="GO" id="GO:0016020">
    <property type="term" value="C:membrane"/>
    <property type="evidence" value="ECO:0007669"/>
    <property type="project" value="UniProtKB-SubCell"/>
</dbReference>
<evidence type="ECO:0000256" key="5">
    <source>
        <dbReference type="SAM" id="Phobius"/>
    </source>
</evidence>
<protein>
    <submittedName>
        <fullName evidence="7">Uncharacterized membrane protein YgaE (UPF0421/DUF939 family)</fullName>
    </submittedName>
</protein>
<accession>A0A542EWS8</accession>
<keyword evidence="8" id="KW-1185">Reference proteome</keyword>
<reference evidence="7 8" key="1">
    <citation type="submission" date="2019-06" db="EMBL/GenBank/DDBJ databases">
        <title>Sequencing the genomes of 1000 actinobacteria strains.</title>
        <authorList>
            <person name="Klenk H.-P."/>
        </authorList>
    </citation>
    <scope>NUCLEOTIDE SEQUENCE [LARGE SCALE GENOMIC DNA]</scope>
    <source>
        <strain evidence="7 8">DSM 17305</strain>
    </source>
</reference>
<evidence type="ECO:0000313" key="7">
    <source>
        <dbReference type="EMBL" id="TQJ19808.1"/>
    </source>
</evidence>
<gene>
    <name evidence="7" type="ORF">FB475_3986</name>
</gene>
<dbReference type="AlphaFoldDB" id="A0A542EWS8"/>
<keyword evidence="3 5" id="KW-1133">Transmembrane helix</keyword>
<dbReference type="InterPro" id="IPR049453">
    <property type="entry name" value="Memb_transporter_dom"/>
</dbReference>
<feature type="domain" description="Integral membrane bound transporter" evidence="6">
    <location>
        <begin position="54"/>
        <end position="174"/>
    </location>
</feature>
<name>A0A542EWS8_9ACTN</name>
<comment type="subcellular location">
    <subcellularLocation>
        <location evidence="1">Membrane</location>
        <topology evidence="1">Multi-pass membrane protein</topology>
    </subcellularLocation>
</comment>
<evidence type="ECO:0000259" key="6">
    <source>
        <dbReference type="Pfam" id="PF13515"/>
    </source>
</evidence>
<comment type="caution">
    <text evidence="7">The sequence shown here is derived from an EMBL/GenBank/DDBJ whole genome shotgun (WGS) entry which is preliminary data.</text>
</comment>
<evidence type="ECO:0000256" key="2">
    <source>
        <dbReference type="ARBA" id="ARBA00022692"/>
    </source>
</evidence>
<evidence type="ECO:0000256" key="1">
    <source>
        <dbReference type="ARBA" id="ARBA00004141"/>
    </source>
</evidence>
<dbReference type="Proteomes" id="UP000316298">
    <property type="component" value="Unassembled WGS sequence"/>
</dbReference>
<evidence type="ECO:0000313" key="8">
    <source>
        <dbReference type="Proteomes" id="UP000316298"/>
    </source>
</evidence>
<feature type="transmembrane region" description="Helical" evidence="5">
    <location>
        <begin position="41"/>
        <end position="62"/>
    </location>
</feature>
<proteinExistence type="predicted"/>
<sequence>MDPVRLTLDQLRELRDDIAPRAAERSRASLRRRVERWRSRVFFIAQCALAAGVAWSLARYVVGHKQPFFAPVAAMVCLGFSFGQRLRRVAEVMVGVAVGVGVGDLFVKAFGTGIAQLVFVIALAMSIAVLLGAGNLMTTQAGVQAAIVTTLLPNPNAGFSRWQDAALGGLVALAAATIAPAAAIRRPRQQAAGVLNELAEILIETADGLRARDEEAMTDALRRARASDSQLEVLRTAAEEGVAVVRLSPFRRRHRGGVQEIADLVLPLDRAIRNTRVLVRRCAVSVWRDEAMPDEYPMLLDRLADGTRLIGESLFEPAAEVAAHRVLGELGRRTADLPLPTGLSAVVVLGQVRSTIVDLLELSGMPYDEARTLVPLRLDGLDEK</sequence>
<keyword evidence="2 5" id="KW-0812">Transmembrane</keyword>
<organism evidence="7 8">
    <name type="scientific">Kribbella jejuensis</name>
    <dbReference type="NCBI Taxonomy" id="236068"/>
    <lineage>
        <taxon>Bacteria</taxon>
        <taxon>Bacillati</taxon>
        <taxon>Actinomycetota</taxon>
        <taxon>Actinomycetes</taxon>
        <taxon>Propionibacteriales</taxon>
        <taxon>Kribbellaceae</taxon>
        <taxon>Kribbella</taxon>
    </lineage>
</organism>
<dbReference type="OrthoDB" id="5198202at2"/>
<feature type="transmembrane region" description="Helical" evidence="5">
    <location>
        <begin position="105"/>
        <end position="131"/>
    </location>
</feature>
<dbReference type="Pfam" id="PF13515">
    <property type="entry name" value="FUSC_2"/>
    <property type="match status" value="1"/>
</dbReference>
<keyword evidence="4 5" id="KW-0472">Membrane</keyword>
<evidence type="ECO:0000256" key="3">
    <source>
        <dbReference type="ARBA" id="ARBA00022989"/>
    </source>
</evidence>
<dbReference type="EMBL" id="VFMM01000001">
    <property type="protein sequence ID" value="TQJ19808.1"/>
    <property type="molecule type" value="Genomic_DNA"/>
</dbReference>
<dbReference type="RefSeq" id="WP_141857697.1">
    <property type="nucleotide sequence ID" value="NZ_BAAAKA010000024.1"/>
</dbReference>